<proteinExistence type="predicted"/>
<organism evidence="1 2">
    <name type="scientific">Streptomyces hydrogenans</name>
    <dbReference type="NCBI Taxonomy" id="1873719"/>
    <lineage>
        <taxon>Bacteria</taxon>
        <taxon>Bacillati</taxon>
        <taxon>Actinomycetota</taxon>
        <taxon>Actinomycetes</taxon>
        <taxon>Kitasatosporales</taxon>
        <taxon>Streptomycetaceae</taxon>
        <taxon>Streptomyces</taxon>
    </lineage>
</organism>
<protein>
    <recommendedName>
        <fullName evidence="3">ClpX-type ZB domain-containing protein</fullName>
    </recommendedName>
</protein>
<evidence type="ECO:0000313" key="2">
    <source>
        <dbReference type="Proteomes" id="UP001052739"/>
    </source>
</evidence>
<dbReference type="EMBL" id="BNDW01000068">
    <property type="protein sequence ID" value="GHI25205.1"/>
    <property type="molecule type" value="Genomic_DNA"/>
</dbReference>
<dbReference type="RefSeq" id="WP_190222774.1">
    <property type="nucleotide sequence ID" value="NZ_BNBS01000020.1"/>
</dbReference>
<name>A0ABQ3PJK4_9ACTN</name>
<comment type="caution">
    <text evidence="1">The sequence shown here is derived from an EMBL/GenBank/DDBJ whole genome shotgun (WGS) entry which is preliminary data.</text>
</comment>
<evidence type="ECO:0000313" key="1">
    <source>
        <dbReference type="EMBL" id="GHI25205.1"/>
    </source>
</evidence>
<accession>A0ABQ3PJK4</accession>
<evidence type="ECO:0008006" key="3">
    <source>
        <dbReference type="Google" id="ProtNLM"/>
    </source>
</evidence>
<gene>
    <name evidence="1" type="ORF">Shyd_65760</name>
</gene>
<dbReference type="Proteomes" id="UP001052739">
    <property type="component" value="Unassembled WGS sequence"/>
</dbReference>
<reference evidence="1" key="1">
    <citation type="submission" date="2024-05" db="EMBL/GenBank/DDBJ databases">
        <title>Whole genome shotgun sequence of Streptomyces hydrogenans NBRC 13475.</title>
        <authorList>
            <person name="Komaki H."/>
            <person name="Tamura T."/>
        </authorList>
    </citation>
    <scope>NUCLEOTIDE SEQUENCE</scope>
    <source>
        <strain evidence="1">NBRC 13475</strain>
    </source>
</reference>
<sequence length="80" mass="8424">MGTDTATADEAVVVPDDLSEIPAHYACRICWPREGTEVYSLCGKKLLGIKAPLEAVSCDACAACVIEHVMAHHGGDSDHA</sequence>
<keyword evidence="2" id="KW-1185">Reference proteome</keyword>